<dbReference type="OrthoDB" id="348201at2759"/>
<dbReference type="STRING" id="196109.A0A136IZ09"/>
<evidence type="ECO:0000313" key="5">
    <source>
        <dbReference type="EMBL" id="KXJ90161.1"/>
    </source>
</evidence>
<dbReference type="InterPro" id="IPR039913">
    <property type="entry name" value="RPAP1/Rba50"/>
</dbReference>
<dbReference type="InParanoid" id="A0A136IZ09"/>
<evidence type="ECO:0000259" key="3">
    <source>
        <dbReference type="Pfam" id="PF08620"/>
    </source>
</evidence>
<dbReference type="FunCoup" id="A0A136IZ09">
    <property type="interactions" value="139"/>
</dbReference>
<accession>A0A136IZ09</accession>
<sequence length="460" mass="50493">MDPSTLILDVQEKDVAAPKLPSFPQMKSSSSGFPEHKKRATRMSAFKQKRQGPATAEPATKVFTTSSHEPLDVSKDGPGMTAADTEPSSDSFQIREQRRIDRENNEKLASMSPEEIEAARQELFGGLDSKTLEMLLRRANIDSPGGPSPFDVPGEGSTENADPKSIEPPKIQVEDTSKTSEPKRVRFQSTVEDETEPTQQKQTSDQAISEASKTTTSKEEPSITNDDQKDGEDDTAPEAPPADHIVSPDQAQTEPKPHWPQPPQPADLDPNDPDFLESLHKKYFPSLPADPSKLAWMAPIPTPNSPADYDSPYHPNQSSYPVASLRFDFRGTLLPPRISRAVPVSKGLHHHGEAPEAAGYTVAELARLTRSAVPGQRCIAYQTLGRILFRLGRGEFGASVSADVPAGIWRQMEEGAVMRSIYEEAGTEEGRGHRSARAFAIEAIWLFEKGGWPEKLKRGK</sequence>
<evidence type="ECO:0000313" key="6">
    <source>
        <dbReference type="Proteomes" id="UP000070501"/>
    </source>
</evidence>
<gene>
    <name evidence="5" type="ORF">Micbo1qcDRAFT_164673</name>
</gene>
<reference evidence="6" key="1">
    <citation type="submission" date="2016-02" db="EMBL/GenBank/DDBJ databases">
        <title>Draft genome sequence of Microdochium bolleyi, a fungal endophyte of beachgrass.</title>
        <authorList>
            <consortium name="DOE Joint Genome Institute"/>
            <person name="David A.S."/>
            <person name="May G."/>
            <person name="Haridas S."/>
            <person name="Lim J."/>
            <person name="Wang M."/>
            <person name="Labutti K."/>
            <person name="Lipzen A."/>
            <person name="Barry K."/>
            <person name="Grigoriev I.V."/>
        </authorList>
    </citation>
    <scope>NUCLEOTIDE SEQUENCE [LARGE SCALE GENOMIC DNA]</scope>
    <source>
        <strain evidence="6">J235TASD1</strain>
    </source>
</reference>
<evidence type="ECO:0000259" key="4">
    <source>
        <dbReference type="Pfam" id="PF08621"/>
    </source>
</evidence>
<feature type="domain" description="RPAP1 C-terminal" evidence="3">
    <location>
        <begin position="324"/>
        <end position="391"/>
    </location>
</feature>
<dbReference type="GO" id="GO:0006366">
    <property type="term" value="P:transcription by RNA polymerase II"/>
    <property type="evidence" value="ECO:0007669"/>
    <property type="project" value="InterPro"/>
</dbReference>
<evidence type="ECO:0000256" key="2">
    <source>
        <dbReference type="SAM" id="MobiDB-lite"/>
    </source>
</evidence>
<protein>
    <submittedName>
        <fullName evidence="5">RPAP1-like protein</fullName>
    </submittedName>
</protein>
<dbReference type="InterPro" id="IPR013929">
    <property type="entry name" value="RPAP1_C"/>
</dbReference>
<feature type="region of interest" description="Disordered" evidence="2">
    <location>
        <begin position="1"/>
        <end position="114"/>
    </location>
</feature>
<feature type="compositionally biased region" description="Basic and acidic residues" evidence="2">
    <location>
        <begin position="161"/>
        <end position="184"/>
    </location>
</feature>
<dbReference type="PANTHER" id="PTHR21483">
    <property type="entry name" value="RNA POLYMERASE II-ASSOCIATED PROTEIN 1"/>
    <property type="match status" value="1"/>
</dbReference>
<dbReference type="InterPro" id="IPR013930">
    <property type="entry name" value="RPAP1_N"/>
</dbReference>
<feature type="domain" description="RPAP1 N-terminal" evidence="4">
    <location>
        <begin position="98"/>
        <end position="142"/>
    </location>
</feature>
<proteinExistence type="inferred from homology"/>
<organism evidence="5 6">
    <name type="scientific">Microdochium bolleyi</name>
    <dbReference type="NCBI Taxonomy" id="196109"/>
    <lineage>
        <taxon>Eukaryota</taxon>
        <taxon>Fungi</taxon>
        <taxon>Dikarya</taxon>
        <taxon>Ascomycota</taxon>
        <taxon>Pezizomycotina</taxon>
        <taxon>Sordariomycetes</taxon>
        <taxon>Xylariomycetidae</taxon>
        <taxon>Xylariales</taxon>
        <taxon>Microdochiaceae</taxon>
        <taxon>Microdochium</taxon>
    </lineage>
</organism>
<dbReference type="AlphaFoldDB" id="A0A136IZ09"/>
<feature type="compositionally biased region" description="Polar residues" evidence="2">
    <location>
        <begin position="197"/>
        <end position="215"/>
    </location>
</feature>
<dbReference type="EMBL" id="KQ964253">
    <property type="protein sequence ID" value="KXJ90161.1"/>
    <property type="molecule type" value="Genomic_DNA"/>
</dbReference>
<dbReference type="Pfam" id="PF08621">
    <property type="entry name" value="RPAP1_N"/>
    <property type="match status" value="1"/>
</dbReference>
<name>A0A136IZ09_9PEZI</name>
<comment type="similarity">
    <text evidence="1">Belongs to the RPAP1 family.</text>
</comment>
<dbReference type="Pfam" id="PF08620">
    <property type="entry name" value="RPAP1_C"/>
    <property type="match status" value="1"/>
</dbReference>
<keyword evidence="6" id="KW-1185">Reference proteome</keyword>
<feature type="region of interest" description="Disordered" evidence="2">
    <location>
        <begin position="138"/>
        <end position="278"/>
    </location>
</feature>
<feature type="compositionally biased region" description="Basic and acidic residues" evidence="2">
    <location>
        <begin position="93"/>
        <end position="106"/>
    </location>
</feature>
<dbReference type="PANTHER" id="PTHR21483:SF18">
    <property type="entry name" value="RNA POLYMERASE II-ASSOCIATED PROTEIN 1"/>
    <property type="match status" value="1"/>
</dbReference>
<dbReference type="Proteomes" id="UP000070501">
    <property type="component" value="Unassembled WGS sequence"/>
</dbReference>
<evidence type="ECO:0000256" key="1">
    <source>
        <dbReference type="ARBA" id="ARBA00009953"/>
    </source>
</evidence>